<feature type="transmembrane region" description="Helical" evidence="6">
    <location>
        <begin position="113"/>
        <end position="131"/>
    </location>
</feature>
<dbReference type="HOGENOM" id="CLU_028200_0_2_1"/>
<keyword evidence="4 6" id="KW-0472">Membrane</keyword>
<comment type="similarity">
    <text evidence="5">Belongs to the SAT4 family.</text>
</comment>
<organism evidence="8 9">
    <name type="scientific">Cyphellophora europaea (strain CBS 101466)</name>
    <name type="common">Phialophora europaea</name>
    <dbReference type="NCBI Taxonomy" id="1220924"/>
    <lineage>
        <taxon>Eukaryota</taxon>
        <taxon>Fungi</taxon>
        <taxon>Dikarya</taxon>
        <taxon>Ascomycota</taxon>
        <taxon>Pezizomycotina</taxon>
        <taxon>Eurotiomycetes</taxon>
        <taxon>Chaetothyriomycetidae</taxon>
        <taxon>Chaetothyriales</taxon>
        <taxon>Cyphellophoraceae</taxon>
        <taxon>Cyphellophora</taxon>
    </lineage>
</organism>
<feature type="transmembrane region" description="Helical" evidence="6">
    <location>
        <begin position="221"/>
        <end position="241"/>
    </location>
</feature>
<gene>
    <name evidence="8" type="ORF">HMPREF1541_04076</name>
</gene>
<comment type="subcellular location">
    <subcellularLocation>
        <location evidence="1">Membrane</location>
        <topology evidence="1">Multi-pass membrane protein</topology>
    </subcellularLocation>
</comment>
<feature type="transmembrane region" description="Helical" evidence="6">
    <location>
        <begin position="261"/>
        <end position="283"/>
    </location>
</feature>
<name>W2S0L5_CYPE1</name>
<dbReference type="Pfam" id="PF20684">
    <property type="entry name" value="Fung_rhodopsin"/>
    <property type="match status" value="1"/>
</dbReference>
<dbReference type="GO" id="GO:0016020">
    <property type="term" value="C:membrane"/>
    <property type="evidence" value="ECO:0007669"/>
    <property type="project" value="UniProtKB-SubCell"/>
</dbReference>
<keyword evidence="2 6" id="KW-0812">Transmembrane</keyword>
<dbReference type="InterPro" id="IPR052337">
    <property type="entry name" value="SAT4-like"/>
</dbReference>
<evidence type="ECO:0000256" key="1">
    <source>
        <dbReference type="ARBA" id="ARBA00004141"/>
    </source>
</evidence>
<proteinExistence type="inferred from homology"/>
<dbReference type="Proteomes" id="UP000030752">
    <property type="component" value="Unassembled WGS sequence"/>
</dbReference>
<keyword evidence="9" id="KW-1185">Reference proteome</keyword>
<dbReference type="RefSeq" id="XP_008716644.1">
    <property type="nucleotide sequence ID" value="XM_008718422.1"/>
</dbReference>
<dbReference type="InParanoid" id="W2S0L5"/>
<evidence type="ECO:0000313" key="8">
    <source>
        <dbReference type="EMBL" id="ETN42135.1"/>
    </source>
</evidence>
<evidence type="ECO:0000256" key="3">
    <source>
        <dbReference type="ARBA" id="ARBA00022989"/>
    </source>
</evidence>
<evidence type="ECO:0000313" key="9">
    <source>
        <dbReference type="Proteomes" id="UP000030752"/>
    </source>
</evidence>
<reference evidence="8 9" key="1">
    <citation type="submission" date="2013-03" db="EMBL/GenBank/DDBJ databases">
        <title>The Genome Sequence of Phialophora europaea CBS 101466.</title>
        <authorList>
            <consortium name="The Broad Institute Genomics Platform"/>
            <person name="Cuomo C."/>
            <person name="de Hoog S."/>
            <person name="Gorbushina A."/>
            <person name="Walker B."/>
            <person name="Young S.K."/>
            <person name="Zeng Q."/>
            <person name="Gargeya S."/>
            <person name="Fitzgerald M."/>
            <person name="Haas B."/>
            <person name="Abouelleil A."/>
            <person name="Allen A.W."/>
            <person name="Alvarado L."/>
            <person name="Arachchi H.M."/>
            <person name="Berlin A.M."/>
            <person name="Chapman S.B."/>
            <person name="Gainer-Dewar J."/>
            <person name="Goldberg J."/>
            <person name="Griggs A."/>
            <person name="Gujja S."/>
            <person name="Hansen M."/>
            <person name="Howarth C."/>
            <person name="Imamovic A."/>
            <person name="Ireland A."/>
            <person name="Larimer J."/>
            <person name="McCowan C."/>
            <person name="Murphy C."/>
            <person name="Pearson M."/>
            <person name="Poon T.W."/>
            <person name="Priest M."/>
            <person name="Roberts A."/>
            <person name="Saif S."/>
            <person name="Shea T."/>
            <person name="Sisk P."/>
            <person name="Sykes S."/>
            <person name="Wortman J."/>
            <person name="Nusbaum C."/>
            <person name="Birren B."/>
        </authorList>
    </citation>
    <scope>NUCLEOTIDE SEQUENCE [LARGE SCALE GENOMIC DNA]</scope>
    <source>
        <strain evidence="8 9">CBS 101466</strain>
    </source>
</reference>
<dbReference type="EMBL" id="KB822719">
    <property type="protein sequence ID" value="ETN42135.1"/>
    <property type="molecule type" value="Genomic_DNA"/>
</dbReference>
<dbReference type="PANTHER" id="PTHR33048">
    <property type="entry name" value="PTH11-LIKE INTEGRAL MEMBRANE PROTEIN (AFU_ORTHOLOGUE AFUA_5G11245)"/>
    <property type="match status" value="1"/>
</dbReference>
<evidence type="ECO:0000256" key="5">
    <source>
        <dbReference type="ARBA" id="ARBA00038359"/>
    </source>
</evidence>
<feature type="transmembrane region" description="Helical" evidence="6">
    <location>
        <begin position="31"/>
        <end position="52"/>
    </location>
</feature>
<dbReference type="AlphaFoldDB" id="W2S0L5"/>
<dbReference type="PANTHER" id="PTHR33048:SF55">
    <property type="entry name" value="INTEGRAL MEMBRANE PROTEIN"/>
    <property type="match status" value="1"/>
</dbReference>
<accession>W2S0L5</accession>
<feature type="transmembrane region" description="Helical" evidence="6">
    <location>
        <begin position="64"/>
        <end position="84"/>
    </location>
</feature>
<dbReference type="VEuPathDB" id="FungiDB:HMPREF1541_04076"/>
<dbReference type="GeneID" id="19971415"/>
<feature type="transmembrane region" description="Helical" evidence="6">
    <location>
        <begin position="143"/>
        <end position="163"/>
    </location>
</feature>
<feature type="domain" description="Rhodopsin" evidence="7">
    <location>
        <begin position="49"/>
        <end position="285"/>
    </location>
</feature>
<dbReference type="InterPro" id="IPR049326">
    <property type="entry name" value="Rhodopsin_dom_fungi"/>
</dbReference>
<evidence type="ECO:0000259" key="7">
    <source>
        <dbReference type="Pfam" id="PF20684"/>
    </source>
</evidence>
<dbReference type="eggNOG" id="ENOG502SHQF">
    <property type="taxonomic scope" value="Eukaryota"/>
</dbReference>
<evidence type="ECO:0000256" key="2">
    <source>
        <dbReference type="ARBA" id="ARBA00022692"/>
    </source>
</evidence>
<feature type="transmembrane region" description="Helical" evidence="6">
    <location>
        <begin position="191"/>
        <end position="209"/>
    </location>
</feature>
<dbReference type="OrthoDB" id="10017208at2759"/>
<evidence type="ECO:0000256" key="6">
    <source>
        <dbReference type="SAM" id="Phobius"/>
    </source>
</evidence>
<evidence type="ECO:0000256" key="4">
    <source>
        <dbReference type="ARBA" id="ARBA00023136"/>
    </source>
</evidence>
<keyword evidence="3 6" id="KW-1133">Transmembrane helix</keyword>
<protein>
    <recommendedName>
        <fullName evidence="7">Rhodopsin domain-containing protein</fullName>
    </recommendedName>
</protein>
<sequence length="363" mass="39697">MSVPTLLSHSSSADSTDCIYRLGFAGPARSLAVLSVIGPSMALVFVCNRIFWRLKVPGRIWYDDWVILLAMAFLLAQSAAALAAGNAGYGVESTELTSTALESALYYFWQLQIYYKLTINLTKASIILLYYRIFSPRVFRHVCLLLLTIILAFMTALTAFTIFQCSPIHKIYNRDSEGTCLSALTLWRVNAIYNIISDIIIIMAPFPVIRSLGLPTAHFIGIALILCCGLFVILTAILRYTTLSTAGHADDPTAGTLHSTVWTQAEASVAVVCACLPMLRVLLQRFFPCLRSATRSTVTSDDGAELRRYEERIGSTDSNLPLPHVPLPAPHQLPGGIHTAKLSSRGTGGTRGLIIYPRSAAVH</sequence>